<dbReference type="Proteomes" id="UP001627154">
    <property type="component" value="Unassembled WGS sequence"/>
</dbReference>
<accession>A0ABD2X0X4</accession>
<name>A0ABD2X0X4_9HYME</name>
<proteinExistence type="predicted"/>
<keyword evidence="3" id="KW-1185">Reference proteome</keyword>
<reference evidence="2 3" key="1">
    <citation type="journal article" date="2024" name="bioRxiv">
        <title>A reference genome for Trichogramma kaykai: A tiny desert-dwelling parasitoid wasp with competing sex-ratio distorters.</title>
        <authorList>
            <person name="Culotta J."/>
            <person name="Lindsey A.R."/>
        </authorList>
    </citation>
    <scope>NUCLEOTIDE SEQUENCE [LARGE SCALE GENOMIC DNA]</scope>
    <source>
        <strain evidence="2 3">KSX58</strain>
    </source>
</reference>
<gene>
    <name evidence="2" type="ORF">TKK_007577</name>
</gene>
<dbReference type="EMBL" id="JBJJXI010000059">
    <property type="protein sequence ID" value="KAL3398414.1"/>
    <property type="molecule type" value="Genomic_DNA"/>
</dbReference>
<feature type="compositionally biased region" description="Polar residues" evidence="1">
    <location>
        <begin position="159"/>
        <end position="183"/>
    </location>
</feature>
<sequence length="315" mass="34815">MHNRKDPGQRLMRWMFKFIDYQYTFKYRPGKENVVADFLSRNPIVETPEAEINQRLPLLRVLMHGGKGAAPPKGNPRPKSKSPVPKTRSKRIQQPSKVTTRAARSGPEELSPAPDPEVSCVALRTRSHLPSVKTPALPSPPARIDTRLRKSRGKGSKTPKAQQSASPSEPSTSIAAQCSPTDWENSESEKPPLVDPRYSGLREETEPPTVGSTETEEEPEPSDAATQLEDQKPTSKSSPTLVPDIILTPAPTTDELATTEDANNKTEVVETGLSEDDLLKAAAELDISQRIIERRAYETENIIDEKDLELTIVVE</sequence>
<organism evidence="2 3">
    <name type="scientific">Trichogramma kaykai</name>
    <dbReference type="NCBI Taxonomy" id="54128"/>
    <lineage>
        <taxon>Eukaryota</taxon>
        <taxon>Metazoa</taxon>
        <taxon>Ecdysozoa</taxon>
        <taxon>Arthropoda</taxon>
        <taxon>Hexapoda</taxon>
        <taxon>Insecta</taxon>
        <taxon>Pterygota</taxon>
        <taxon>Neoptera</taxon>
        <taxon>Endopterygota</taxon>
        <taxon>Hymenoptera</taxon>
        <taxon>Apocrita</taxon>
        <taxon>Proctotrupomorpha</taxon>
        <taxon>Chalcidoidea</taxon>
        <taxon>Trichogrammatidae</taxon>
        <taxon>Trichogramma</taxon>
    </lineage>
</organism>
<evidence type="ECO:0000313" key="3">
    <source>
        <dbReference type="Proteomes" id="UP001627154"/>
    </source>
</evidence>
<evidence type="ECO:0000313" key="2">
    <source>
        <dbReference type="EMBL" id="KAL3398414.1"/>
    </source>
</evidence>
<evidence type="ECO:0008006" key="4">
    <source>
        <dbReference type="Google" id="ProtNLM"/>
    </source>
</evidence>
<dbReference type="AlphaFoldDB" id="A0ABD2X0X4"/>
<comment type="caution">
    <text evidence="2">The sequence shown here is derived from an EMBL/GenBank/DDBJ whole genome shotgun (WGS) entry which is preliminary data.</text>
</comment>
<evidence type="ECO:0000256" key="1">
    <source>
        <dbReference type="SAM" id="MobiDB-lite"/>
    </source>
</evidence>
<feature type="region of interest" description="Disordered" evidence="1">
    <location>
        <begin position="64"/>
        <end position="257"/>
    </location>
</feature>
<protein>
    <recommendedName>
        <fullName evidence="4">Reverse transcriptase RNase H-like domain-containing protein</fullName>
    </recommendedName>
</protein>